<dbReference type="PATRIC" id="fig|471514.4.peg.718"/>
<evidence type="ECO:0000256" key="5">
    <source>
        <dbReference type="ARBA" id="ARBA00022825"/>
    </source>
</evidence>
<dbReference type="InterPro" id="IPR036852">
    <property type="entry name" value="Peptidase_S8/S53_dom_sf"/>
</dbReference>
<dbReference type="SUPFAM" id="SSF52743">
    <property type="entry name" value="Subtilisin-like"/>
    <property type="match status" value="1"/>
</dbReference>
<dbReference type="PANTHER" id="PTHR14218:SF15">
    <property type="entry name" value="TRIPEPTIDYL-PEPTIDASE 1"/>
    <property type="match status" value="1"/>
</dbReference>
<dbReference type="SUPFAM" id="SSF54897">
    <property type="entry name" value="Protease propeptides/inhibitors"/>
    <property type="match status" value="1"/>
</dbReference>
<keyword evidence="11" id="KW-1185">Reference proteome</keyword>
<dbReference type="Pfam" id="PF09286">
    <property type="entry name" value="Pro-kuma_activ"/>
    <property type="match status" value="1"/>
</dbReference>
<sequence length="498" mass="51654">MHITLGLRLQNQSQLDQYIQAISSSTSPLCGQSLTPAEFVSKYGPSSSQVNAVTSYLNDCGFTNIQVSPNNLLVTASGTAAQVESAFNTKLEQYQLNGQIVYYNTTGAMVPAALANIVGSVLGVNDVVAAASPMQKPSPPSSSGSGSGSTVSLPNYPTSYNPQGFQKAYDVGRTPTGGKTNIAIFAEGDLSGVVKDLRTEEKANGLPQVPYSIIQTGIASSDTSGADEWDLDTQYSTGMAQNVNHLYIYDATSLTDSDIALEFNKFVTDDLAKAGSASFGEDESFPYLDGAMLVDDEIFAEAAAQGQTVFASSGDTGGFSTVTPTNGVPAGIPDVEYPAASPYVVAVGGTTLITNSDGSYNEELAWLAGGGGQSYWESAPYWQNGVVPTSTVGKGVPDIAMDADPNSGANVYINGTPTVVGGTSLASPLALGVWARLESSHGNHLGFAAPLLYAQYGTAGFHDITLGDNGPYPATPGWDFATGLGSFDVSQMNNLIGK</sequence>
<dbReference type="STRING" id="471514.AN477_11690"/>
<evidence type="ECO:0000256" key="4">
    <source>
        <dbReference type="ARBA" id="ARBA00022801"/>
    </source>
</evidence>
<dbReference type="CDD" id="cd04056">
    <property type="entry name" value="Peptidases_S53"/>
    <property type="match status" value="1"/>
</dbReference>
<name>A0A0P9EKD4_9BACL</name>
<evidence type="ECO:0000256" key="6">
    <source>
        <dbReference type="ARBA" id="ARBA00022837"/>
    </source>
</evidence>
<dbReference type="GO" id="GO:0008240">
    <property type="term" value="F:tripeptidyl-peptidase activity"/>
    <property type="evidence" value="ECO:0007669"/>
    <property type="project" value="TreeGrafter"/>
</dbReference>
<accession>A0A0P9EKD4</accession>
<evidence type="ECO:0000259" key="9">
    <source>
        <dbReference type="PROSITE" id="PS51695"/>
    </source>
</evidence>
<keyword evidence="6" id="KW-0106">Calcium</keyword>
<dbReference type="SMART" id="SM00944">
    <property type="entry name" value="Pro-kuma_activ"/>
    <property type="match status" value="1"/>
</dbReference>
<keyword evidence="5" id="KW-0720">Serine protease</keyword>
<evidence type="ECO:0000256" key="3">
    <source>
        <dbReference type="ARBA" id="ARBA00022723"/>
    </source>
</evidence>
<protein>
    <recommendedName>
        <fullName evidence="9">Peptidase S53 domain-containing protein</fullName>
    </recommendedName>
</protein>
<comment type="caution">
    <text evidence="10">The sequence shown here is derived from an EMBL/GenBank/DDBJ whole genome shotgun (WGS) entry which is preliminary data.</text>
</comment>
<feature type="region of interest" description="Disordered" evidence="8">
    <location>
        <begin position="132"/>
        <end position="157"/>
    </location>
</feature>
<dbReference type="GO" id="GO:0046872">
    <property type="term" value="F:metal ion binding"/>
    <property type="evidence" value="ECO:0007669"/>
    <property type="project" value="UniProtKB-KW"/>
</dbReference>
<dbReference type="PANTHER" id="PTHR14218">
    <property type="entry name" value="PROTEASE S8 TRIPEPTIDYL PEPTIDASE I CLN2"/>
    <property type="match status" value="1"/>
</dbReference>
<dbReference type="InterPro" id="IPR050819">
    <property type="entry name" value="Tripeptidyl-peptidase_I"/>
</dbReference>
<organism evidence="10 11">
    <name type="scientific">Alicyclobacillus ferrooxydans</name>
    <dbReference type="NCBI Taxonomy" id="471514"/>
    <lineage>
        <taxon>Bacteria</taxon>
        <taxon>Bacillati</taxon>
        <taxon>Bacillota</taxon>
        <taxon>Bacilli</taxon>
        <taxon>Bacillales</taxon>
        <taxon>Alicyclobacillaceae</taxon>
        <taxon>Alicyclobacillus</taxon>
    </lineage>
</organism>
<keyword evidence="4" id="KW-0378">Hydrolase</keyword>
<dbReference type="CDD" id="cd11377">
    <property type="entry name" value="Pro-peptidase_S53"/>
    <property type="match status" value="1"/>
</dbReference>
<evidence type="ECO:0000256" key="2">
    <source>
        <dbReference type="ARBA" id="ARBA00022670"/>
    </source>
</evidence>
<dbReference type="Proteomes" id="UP000050482">
    <property type="component" value="Unassembled WGS sequence"/>
</dbReference>
<proteinExistence type="predicted"/>
<dbReference type="PROSITE" id="PS51695">
    <property type="entry name" value="SEDOLISIN"/>
    <property type="match status" value="1"/>
</dbReference>
<evidence type="ECO:0000256" key="8">
    <source>
        <dbReference type="SAM" id="MobiDB-lite"/>
    </source>
</evidence>
<gene>
    <name evidence="10" type="ORF">AN477_11690</name>
</gene>
<dbReference type="GO" id="GO:0004252">
    <property type="term" value="F:serine-type endopeptidase activity"/>
    <property type="evidence" value="ECO:0007669"/>
    <property type="project" value="InterPro"/>
</dbReference>
<keyword evidence="7" id="KW-0865">Zymogen</keyword>
<dbReference type="EMBL" id="LJCO01000048">
    <property type="protein sequence ID" value="KPV43561.1"/>
    <property type="molecule type" value="Genomic_DNA"/>
</dbReference>
<keyword evidence="3" id="KW-0479">Metal-binding</keyword>
<evidence type="ECO:0000256" key="7">
    <source>
        <dbReference type="ARBA" id="ARBA00023145"/>
    </source>
</evidence>
<dbReference type="AlphaFoldDB" id="A0A0P9EKD4"/>
<dbReference type="Gene3D" id="3.40.50.200">
    <property type="entry name" value="Peptidase S8/S53 domain"/>
    <property type="match status" value="1"/>
</dbReference>
<dbReference type="InterPro" id="IPR030400">
    <property type="entry name" value="Sedolisin_dom"/>
</dbReference>
<evidence type="ECO:0000256" key="1">
    <source>
        <dbReference type="ARBA" id="ARBA00001913"/>
    </source>
</evidence>
<dbReference type="InterPro" id="IPR015366">
    <property type="entry name" value="S53_propep"/>
</dbReference>
<comment type="cofactor">
    <cofactor evidence="1">
        <name>Ca(2+)</name>
        <dbReference type="ChEBI" id="CHEBI:29108"/>
    </cofactor>
</comment>
<feature type="domain" description="Peptidase S53" evidence="9">
    <location>
        <begin position="159"/>
        <end position="498"/>
    </location>
</feature>
<evidence type="ECO:0000313" key="11">
    <source>
        <dbReference type="Proteomes" id="UP000050482"/>
    </source>
</evidence>
<keyword evidence="2" id="KW-0645">Protease</keyword>
<reference evidence="10 11" key="1">
    <citation type="submission" date="2015-09" db="EMBL/GenBank/DDBJ databases">
        <title>Draft genome sequence of Alicyclobacillus ferrooxydans DSM 22381.</title>
        <authorList>
            <person name="Hemp J."/>
        </authorList>
    </citation>
    <scope>NUCLEOTIDE SEQUENCE [LARGE SCALE GENOMIC DNA]</scope>
    <source>
        <strain evidence="10 11">TC-34</strain>
    </source>
</reference>
<dbReference type="GO" id="GO:0006508">
    <property type="term" value="P:proteolysis"/>
    <property type="evidence" value="ECO:0007669"/>
    <property type="project" value="UniProtKB-KW"/>
</dbReference>
<evidence type="ECO:0000313" key="10">
    <source>
        <dbReference type="EMBL" id="KPV43561.1"/>
    </source>
</evidence>